<evidence type="ECO:0000256" key="3">
    <source>
        <dbReference type="ARBA" id="ARBA00022771"/>
    </source>
</evidence>
<evidence type="ECO:0000313" key="13">
    <source>
        <dbReference type="Proteomes" id="UP000585474"/>
    </source>
</evidence>
<dbReference type="PROSITE" id="PS00466">
    <property type="entry name" value="ZF_TFIIS_1"/>
    <property type="match status" value="1"/>
</dbReference>
<dbReference type="PIRSF" id="PIRSF006704">
    <property type="entry name" value="TF_IIS"/>
    <property type="match status" value="1"/>
</dbReference>
<gene>
    <name evidence="12" type="ORF">Acr_24g0013130</name>
</gene>
<dbReference type="Pfam" id="PF07500">
    <property type="entry name" value="TFIIS_M"/>
    <property type="match status" value="1"/>
</dbReference>
<keyword evidence="12" id="KW-0251">Elongation factor</keyword>
<dbReference type="OrthoDB" id="44867at2759"/>
<dbReference type="Gene3D" id="2.20.25.10">
    <property type="match status" value="1"/>
</dbReference>
<dbReference type="GO" id="GO:0005634">
    <property type="term" value="C:nucleus"/>
    <property type="evidence" value="ECO:0007669"/>
    <property type="project" value="UniProtKB-SubCell"/>
</dbReference>
<dbReference type="GO" id="GO:0008270">
    <property type="term" value="F:zinc ion binding"/>
    <property type="evidence" value="ECO:0007669"/>
    <property type="project" value="UniProtKB-UniRule"/>
</dbReference>
<keyword evidence="3 6" id="KW-0863">Zinc-finger</keyword>
<dbReference type="Pfam" id="PF01096">
    <property type="entry name" value="Zn_ribbon_TFIIS"/>
    <property type="match status" value="1"/>
</dbReference>
<dbReference type="PROSITE" id="PS51319">
    <property type="entry name" value="TFIIS_N"/>
    <property type="match status" value="1"/>
</dbReference>
<evidence type="ECO:0000259" key="9">
    <source>
        <dbReference type="PROSITE" id="PS51133"/>
    </source>
</evidence>
<dbReference type="GO" id="GO:0003746">
    <property type="term" value="F:translation elongation factor activity"/>
    <property type="evidence" value="ECO:0007669"/>
    <property type="project" value="UniProtKB-KW"/>
</dbReference>
<dbReference type="PROSITE" id="PS51321">
    <property type="entry name" value="TFIIS_CENTRAL"/>
    <property type="match status" value="1"/>
</dbReference>
<comment type="subcellular location">
    <subcellularLocation>
        <location evidence="1 7 8">Nucleus</location>
    </subcellularLocation>
</comment>
<keyword evidence="8" id="KW-0805">Transcription regulation</keyword>
<keyword evidence="8" id="KW-0804">Transcription</keyword>
<dbReference type="AlphaFoldDB" id="A0A7J0GWF0"/>
<name>A0A7J0GWF0_9ERIC</name>
<dbReference type="SMART" id="SM00510">
    <property type="entry name" value="TFS2M"/>
    <property type="match status" value="1"/>
</dbReference>
<dbReference type="SMART" id="SM00440">
    <property type="entry name" value="ZnF_C2C2"/>
    <property type="match status" value="1"/>
</dbReference>
<evidence type="ECO:0000259" key="10">
    <source>
        <dbReference type="PROSITE" id="PS51319"/>
    </source>
</evidence>
<dbReference type="Gene3D" id="1.20.930.10">
    <property type="entry name" value="Conserved domain common to transcription factors TFIIS, elongin A, CRSP70"/>
    <property type="match status" value="1"/>
</dbReference>
<dbReference type="InterPro" id="IPR001222">
    <property type="entry name" value="Znf_TFIIS"/>
</dbReference>
<dbReference type="InterPro" id="IPR036575">
    <property type="entry name" value="TFIIS_cen_dom_sf"/>
</dbReference>
<feature type="domain" description="TFIIS central" evidence="11">
    <location>
        <begin position="163"/>
        <end position="286"/>
    </location>
</feature>
<feature type="domain" description="TFIIS-type" evidence="9">
    <location>
        <begin position="289"/>
        <end position="329"/>
    </location>
</feature>
<dbReference type="SMART" id="SM00509">
    <property type="entry name" value="TFS2N"/>
    <property type="match status" value="1"/>
</dbReference>
<dbReference type="InterPro" id="IPR035100">
    <property type="entry name" value="TF_IIS-typ"/>
</dbReference>
<dbReference type="Pfam" id="PF08711">
    <property type="entry name" value="Med26"/>
    <property type="match status" value="1"/>
</dbReference>
<dbReference type="InterPro" id="IPR006289">
    <property type="entry name" value="TFSII"/>
</dbReference>
<proteinExistence type="inferred from homology"/>
<dbReference type="SUPFAM" id="SSF47676">
    <property type="entry name" value="Conserved domain common to transcription factors TFIIS, elongin A, CRSP70"/>
    <property type="match status" value="1"/>
</dbReference>
<comment type="caution">
    <text evidence="12">The sequence shown here is derived from an EMBL/GenBank/DDBJ whole genome shotgun (WGS) entry which is preliminary data.</text>
</comment>
<keyword evidence="2 8" id="KW-0479">Metal-binding</keyword>
<keyword evidence="5 7" id="KW-0539">Nucleus</keyword>
<dbReference type="PANTHER" id="PTHR11477:SF0">
    <property type="entry name" value="IP08861P-RELATED"/>
    <property type="match status" value="1"/>
</dbReference>
<dbReference type="EMBL" id="BJWL01000024">
    <property type="protein sequence ID" value="GFZ15123.1"/>
    <property type="molecule type" value="Genomic_DNA"/>
</dbReference>
<evidence type="ECO:0000256" key="7">
    <source>
        <dbReference type="PROSITE-ProRule" id="PRU00649"/>
    </source>
</evidence>
<dbReference type="InterPro" id="IPR003618">
    <property type="entry name" value="TFIIS_cen_dom"/>
</dbReference>
<evidence type="ECO:0000256" key="6">
    <source>
        <dbReference type="PROSITE-ProRule" id="PRU00472"/>
    </source>
</evidence>
<reference evidence="12 13" key="1">
    <citation type="submission" date="2019-07" db="EMBL/GenBank/DDBJ databases">
        <title>De Novo Assembly of kiwifruit Actinidia rufa.</title>
        <authorList>
            <person name="Sugita-Konishi S."/>
            <person name="Sato K."/>
            <person name="Mori E."/>
            <person name="Abe Y."/>
            <person name="Kisaki G."/>
            <person name="Hamano K."/>
            <person name="Suezawa K."/>
            <person name="Otani M."/>
            <person name="Fukuda T."/>
            <person name="Manabe T."/>
            <person name="Gomi K."/>
            <person name="Tabuchi M."/>
            <person name="Akimitsu K."/>
            <person name="Kataoka I."/>
        </authorList>
    </citation>
    <scope>NUCLEOTIDE SEQUENCE [LARGE SCALE GENOMIC DNA]</scope>
    <source>
        <strain evidence="13">cv. Fuchu</strain>
    </source>
</reference>
<organism evidence="12 13">
    <name type="scientific">Actinidia rufa</name>
    <dbReference type="NCBI Taxonomy" id="165716"/>
    <lineage>
        <taxon>Eukaryota</taxon>
        <taxon>Viridiplantae</taxon>
        <taxon>Streptophyta</taxon>
        <taxon>Embryophyta</taxon>
        <taxon>Tracheophyta</taxon>
        <taxon>Spermatophyta</taxon>
        <taxon>Magnoliopsida</taxon>
        <taxon>eudicotyledons</taxon>
        <taxon>Gunneridae</taxon>
        <taxon>Pentapetalae</taxon>
        <taxon>asterids</taxon>
        <taxon>Ericales</taxon>
        <taxon>Actinidiaceae</taxon>
        <taxon>Actinidia</taxon>
    </lineage>
</organism>
<dbReference type="Gene3D" id="1.10.472.30">
    <property type="entry name" value="Transcription elongation factor S-II, central domain"/>
    <property type="match status" value="1"/>
</dbReference>
<evidence type="ECO:0000256" key="8">
    <source>
        <dbReference type="RuleBase" id="RU368078"/>
    </source>
</evidence>
<accession>A0A7J0GWF0</accession>
<evidence type="ECO:0000256" key="5">
    <source>
        <dbReference type="ARBA" id="ARBA00023242"/>
    </source>
</evidence>
<dbReference type="SUPFAM" id="SSF46942">
    <property type="entry name" value="Elongation factor TFIIS domain 2"/>
    <property type="match status" value="1"/>
</dbReference>
<sequence length="331" mass="37417">MEKELIERFEAVKKAAAAVEGVDSSAEEERCIDALKELKKFPVNYQILLSTQVGKHLRHLTKHPSKKIQAVALNLVNGWKSIVLKETIKTQKNGSLDNKDSVKAQHVNAESADFKKVQKANSVRVEKHVGIQIEEKQTSDVMKPTPPAAPLRLSSVIKCNDAVRDKVRELLSGALQKVSNEADEDIRDEVNDCDPFRVAASVESALFKKWGQSTGPQKFKYRSIMFNIKDSKNPDFRRKVLLGHVKPERILEMSPAEMASNQRQLENEKIKKRALFECERAGAPKATTDQFRCSRCGKKETTYHQMQTRSADEPMTTFVTCVNCGKNWKFC</sequence>
<dbReference type="PROSITE" id="PS51133">
    <property type="entry name" value="ZF_TFIIS_2"/>
    <property type="match status" value="1"/>
</dbReference>
<feature type="domain" description="TFIIS N-terminal" evidence="10">
    <location>
        <begin position="10"/>
        <end position="86"/>
    </location>
</feature>
<dbReference type="InterPro" id="IPR003617">
    <property type="entry name" value="TFIIS/CRSP70_N_sub"/>
</dbReference>
<keyword evidence="8" id="KW-0238">DNA-binding</keyword>
<dbReference type="GO" id="GO:0003677">
    <property type="term" value="F:DNA binding"/>
    <property type="evidence" value="ECO:0007669"/>
    <property type="project" value="UniProtKB-KW"/>
</dbReference>
<evidence type="ECO:0000313" key="12">
    <source>
        <dbReference type="EMBL" id="GFZ15123.1"/>
    </source>
</evidence>
<evidence type="ECO:0000256" key="2">
    <source>
        <dbReference type="ARBA" id="ARBA00022723"/>
    </source>
</evidence>
<protein>
    <recommendedName>
        <fullName evidence="8">Transcription elongation factor</fullName>
    </recommendedName>
</protein>
<dbReference type="GO" id="GO:0006368">
    <property type="term" value="P:transcription elongation by RNA polymerase II"/>
    <property type="evidence" value="ECO:0007669"/>
    <property type="project" value="InterPro"/>
</dbReference>
<keyword evidence="13" id="KW-1185">Reference proteome</keyword>
<evidence type="ECO:0000256" key="1">
    <source>
        <dbReference type="ARBA" id="ARBA00004123"/>
    </source>
</evidence>
<dbReference type="Proteomes" id="UP000585474">
    <property type="component" value="Unassembled WGS sequence"/>
</dbReference>
<comment type="similarity">
    <text evidence="8">Belongs to the TFS-II family.</text>
</comment>
<evidence type="ECO:0000259" key="11">
    <source>
        <dbReference type="PROSITE" id="PS51321"/>
    </source>
</evidence>
<evidence type="ECO:0000256" key="4">
    <source>
        <dbReference type="ARBA" id="ARBA00022833"/>
    </source>
</evidence>
<dbReference type="InterPro" id="IPR035441">
    <property type="entry name" value="TFIIS/LEDGF_dom_sf"/>
</dbReference>
<dbReference type="CDD" id="cd13749">
    <property type="entry name" value="Zn-ribbon_TFIIS"/>
    <property type="match status" value="1"/>
</dbReference>
<keyword evidence="12" id="KW-0648">Protein biosynthesis</keyword>
<keyword evidence="4 8" id="KW-0862">Zinc</keyword>
<comment type="function">
    <text evidence="8">Necessary for efficient RNA polymerase II transcription elongation past template-encoded arresting sites.</text>
</comment>
<dbReference type="NCBIfam" id="TIGR01385">
    <property type="entry name" value="TFSII"/>
    <property type="match status" value="1"/>
</dbReference>
<dbReference type="InterPro" id="IPR017923">
    <property type="entry name" value="TFIIS_N"/>
</dbReference>
<dbReference type="CDD" id="cd00183">
    <property type="entry name" value="TFIIS_I"/>
    <property type="match status" value="1"/>
</dbReference>
<dbReference type="SUPFAM" id="SSF57783">
    <property type="entry name" value="Zinc beta-ribbon"/>
    <property type="match status" value="1"/>
</dbReference>
<dbReference type="PANTHER" id="PTHR11477">
    <property type="entry name" value="TRANSCRIPTION FACTOR S-II ZINC FINGER DOMAIN-CONTAINING PROTEIN"/>
    <property type="match status" value="1"/>
</dbReference>